<reference evidence="3 4" key="1">
    <citation type="journal article" date="2014" name="Agronomy (Basel)">
        <title>A Draft Genome Sequence for Ensete ventricosum, the Drought-Tolerant Tree Against Hunger.</title>
        <authorList>
            <person name="Harrison J."/>
            <person name="Moore K.A."/>
            <person name="Paszkiewicz K."/>
            <person name="Jones T."/>
            <person name="Grant M."/>
            <person name="Ambacheew D."/>
            <person name="Muzemil S."/>
            <person name="Studholme D.J."/>
        </authorList>
    </citation>
    <scope>NUCLEOTIDE SEQUENCE [LARGE SCALE GENOMIC DNA]</scope>
</reference>
<sequence length="124" mass="13015">MATVTGAAGLLLLPSLLRSASSARLPPPPMIASSLRTLSSPTRRLLVRPALKPTRPDLPTFQVRASRTESGAVSLGFRAPHFEVLSLHPLTLLFSFAFLVVDIVVVSVLLAAAGALDGESVDFG</sequence>
<dbReference type="Proteomes" id="UP000287651">
    <property type="component" value="Unassembled WGS sequence"/>
</dbReference>
<comment type="caution">
    <text evidence="3">The sequence shown here is derived from an EMBL/GenBank/DDBJ whole genome shotgun (WGS) entry which is preliminary data.</text>
</comment>
<proteinExistence type="predicted"/>
<keyword evidence="2" id="KW-0732">Signal</keyword>
<keyword evidence="1" id="KW-0472">Membrane</keyword>
<keyword evidence="1" id="KW-1133">Transmembrane helix</keyword>
<dbReference type="EMBL" id="AMZH03011687">
    <property type="protein sequence ID" value="RRT52397.1"/>
    <property type="molecule type" value="Genomic_DNA"/>
</dbReference>
<evidence type="ECO:0000256" key="1">
    <source>
        <dbReference type="SAM" id="Phobius"/>
    </source>
</evidence>
<name>A0A426YL56_ENSVE</name>
<evidence type="ECO:0000256" key="2">
    <source>
        <dbReference type="SAM" id="SignalP"/>
    </source>
</evidence>
<evidence type="ECO:0000313" key="4">
    <source>
        <dbReference type="Proteomes" id="UP000287651"/>
    </source>
</evidence>
<accession>A0A426YL56</accession>
<feature type="chain" id="PRO_5019372492" evidence="2">
    <location>
        <begin position="23"/>
        <end position="124"/>
    </location>
</feature>
<dbReference type="AlphaFoldDB" id="A0A426YL56"/>
<keyword evidence="1" id="KW-0812">Transmembrane</keyword>
<evidence type="ECO:0000313" key="3">
    <source>
        <dbReference type="EMBL" id="RRT52397.1"/>
    </source>
</evidence>
<feature type="signal peptide" evidence="2">
    <location>
        <begin position="1"/>
        <end position="22"/>
    </location>
</feature>
<organism evidence="3 4">
    <name type="scientific">Ensete ventricosum</name>
    <name type="common">Abyssinian banana</name>
    <name type="synonym">Musa ensete</name>
    <dbReference type="NCBI Taxonomy" id="4639"/>
    <lineage>
        <taxon>Eukaryota</taxon>
        <taxon>Viridiplantae</taxon>
        <taxon>Streptophyta</taxon>
        <taxon>Embryophyta</taxon>
        <taxon>Tracheophyta</taxon>
        <taxon>Spermatophyta</taxon>
        <taxon>Magnoliopsida</taxon>
        <taxon>Liliopsida</taxon>
        <taxon>Zingiberales</taxon>
        <taxon>Musaceae</taxon>
        <taxon>Ensete</taxon>
    </lineage>
</organism>
<feature type="transmembrane region" description="Helical" evidence="1">
    <location>
        <begin position="92"/>
        <end position="116"/>
    </location>
</feature>
<protein>
    <submittedName>
        <fullName evidence="3">Uncharacterized protein</fullName>
    </submittedName>
</protein>
<gene>
    <name evidence="3" type="ORF">B296_00035101</name>
</gene>